<evidence type="ECO:0000256" key="5">
    <source>
        <dbReference type="PIRSR" id="PIRSR604808-1"/>
    </source>
</evidence>
<protein>
    <submittedName>
        <fullName evidence="9">Exodeoxyribonuclease-3</fullName>
    </submittedName>
</protein>
<feature type="binding site" evidence="6">
    <location>
        <position position="38"/>
    </location>
    <ligand>
        <name>Mg(2+)</name>
        <dbReference type="ChEBI" id="CHEBI:18420"/>
        <label>1</label>
    </ligand>
</feature>
<keyword evidence="4 6" id="KW-0460">Magnesium</keyword>
<sequence length="272" mass="30406">MTTTLTVATWNINSVRMRRLIVERLLNEVGPDVVCLQETKCQDAQFPSADFRKLGYEHVACNGGRGGYHGVAILSRLPLADVEVRDFCGKDVDPRHLAATVTVNGRPVRLHNFYVPAGGDEPDPEANPKFRHKLDFLAEMAAWLPGASGGVPDVVVGDLNVAPYETDVWSHKALIDVVSHTPIECEALEKVRLAGGWVDVARTFVPIEERLYTWWSYRAKDWRATDKGRRLDHVWAHPDLAARATAFRVLKDARDWDRPSDHAPLLVTLDLG</sequence>
<feature type="site" description="Important for catalytic activity" evidence="7">
    <location>
        <position position="232"/>
    </location>
</feature>
<feature type="site" description="Interaction with DNA substrate" evidence="7">
    <location>
        <position position="262"/>
    </location>
</feature>
<dbReference type="InterPro" id="IPR005135">
    <property type="entry name" value="Endo/exonuclease/phosphatase"/>
</dbReference>
<reference evidence="9 10" key="1">
    <citation type="submission" date="2019-03" db="EMBL/GenBank/DDBJ databases">
        <title>Genomic Encyclopedia of Type Strains, Phase IV (KMG-IV): sequencing the most valuable type-strain genomes for metagenomic binning, comparative biology and taxonomic classification.</title>
        <authorList>
            <person name="Goeker M."/>
        </authorList>
    </citation>
    <scope>NUCLEOTIDE SEQUENCE [LARGE SCALE GENOMIC DNA]</scope>
    <source>
        <strain evidence="9 10">DSM 102969</strain>
    </source>
</reference>
<organism evidence="9 10">
    <name type="scientific">Oharaeibacter diazotrophicus</name>
    <dbReference type="NCBI Taxonomy" id="1920512"/>
    <lineage>
        <taxon>Bacteria</taxon>
        <taxon>Pseudomonadati</taxon>
        <taxon>Pseudomonadota</taxon>
        <taxon>Alphaproteobacteria</taxon>
        <taxon>Hyphomicrobiales</taxon>
        <taxon>Pleomorphomonadaceae</taxon>
        <taxon>Oharaeibacter</taxon>
    </lineage>
</organism>
<dbReference type="Gene3D" id="3.60.10.10">
    <property type="entry name" value="Endonuclease/exonuclease/phosphatase"/>
    <property type="match status" value="1"/>
</dbReference>
<dbReference type="GO" id="GO:0004519">
    <property type="term" value="F:endonuclease activity"/>
    <property type="evidence" value="ECO:0007669"/>
    <property type="project" value="InterPro"/>
</dbReference>
<dbReference type="GO" id="GO:0006281">
    <property type="term" value="P:DNA repair"/>
    <property type="evidence" value="ECO:0007669"/>
    <property type="project" value="InterPro"/>
</dbReference>
<feature type="binding site" evidence="6">
    <location>
        <position position="11"/>
    </location>
    <ligand>
        <name>Mg(2+)</name>
        <dbReference type="ChEBI" id="CHEBI:18420"/>
        <label>1</label>
    </ligand>
</feature>
<comment type="caution">
    <text evidence="9">The sequence shown here is derived from an EMBL/GenBank/DDBJ whole genome shotgun (WGS) entry which is preliminary data.</text>
</comment>
<comment type="cofactor">
    <cofactor evidence="6">
        <name>Mg(2+)</name>
        <dbReference type="ChEBI" id="CHEBI:18420"/>
    </cofactor>
    <cofactor evidence="6">
        <name>Mn(2+)</name>
        <dbReference type="ChEBI" id="CHEBI:29035"/>
    </cofactor>
    <text evidence="6">Probably binds two magnesium or manganese ions per subunit.</text>
</comment>
<dbReference type="InterPro" id="IPR036691">
    <property type="entry name" value="Endo/exonu/phosph_ase_sf"/>
</dbReference>
<dbReference type="RefSeq" id="WP_126540401.1">
    <property type="nucleotide sequence ID" value="NZ_BSPM01000002.1"/>
</dbReference>
<dbReference type="GO" id="GO:0046872">
    <property type="term" value="F:metal ion binding"/>
    <property type="evidence" value="ECO:0007669"/>
    <property type="project" value="UniProtKB-KW"/>
</dbReference>
<dbReference type="PANTHER" id="PTHR43250">
    <property type="entry name" value="EXODEOXYRIBONUCLEASE III"/>
    <property type="match status" value="1"/>
</dbReference>
<dbReference type="InterPro" id="IPR004808">
    <property type="entry name" value="AP_endonuc_1"/>
</dbReference>
<dbReference type="SUPFAM" id="SSF56219">
    <property type="entry name" value="DNase I-like"/>
    <property type="match status" value="1"/>
</dbReference>
<feature type="active site" description="Proton acceptor" evidence="5">
    <location>
        <position position="262"/>
    </location>
</feature>
<dbReference type="GO" id="GO:0008311">
    <property type="term" value="F:double-stranded DNA 3'-5' DNA exonuclease activity"/>
    <property type="evidence" value="ECO:0007669"/>
    <property type="project" value="InterPro"/>
</dbReference>
<evidence type="ECO:0000313" key="9">
    <source>
        <dbReference type="EMBL" id="TDP84397.1"/>
    </source>
</evidence>
<feature type="site" description="Transition state stabilizer" evidence="7">
    <location>
        <position position="160"/>
    </location>
</feature>
<comment type="similarity">
    <text evidence="1">Belongs to the DNA repair enzymes AP/ExoA family.</text>
</comment>
<feature type="domain" description="Endonuclease/exonuclease/phosphatase" evidence="8">
    <location>
        <begin position="8"/>
        <end position="262"/>
    </location>
</feature>
<dbReference type="Proteomes" id="UP000294547">
    <property type="component" value="Unassembled WGS sequence"/>
</dbReference>
<evidence type="ECO:0000313" key="10">
    <source>
        <dbReference type="Proteomes" id="UP000294547"/>
    </source>
</evidence>
<accession>A0A4R6RF39</accession>
<dbReference type="PANTHER" id="PTHR43250:SF2">
    <property type="entry name" value="EXODEOXYRIBONUCLEASE III"/>
    <property type="match status" value="1"/>
</dbReference>
<feature type="binding site" evidence="6">
    <location>
        <position position="262"/>
    </location>
    <ligand>
        <name>Mg(2+)</name>
        <dbReference type="ChEBI" id="CHEBI:18420"/>
        <label>1</label>
    </ligand>
</feature>
<feature type="active site" evidence="5">
    <location>
        <position position="114"/>
    </location>
</feature>
<dbReference type="PROSITE" id="PS51435">
    <property type="entry name" value="AP_NUCLEASE_F1_4"/>
    <property type="match status" value="1"/>
</dbReference>
<evidence type="ECO:0000259" key="8">
    <source>
        <dbReference type="Pfam" id="PF03372"/>
    </source>
</evidence>
<keyword evidence="6" id="KW-0464">Manganese</keyword>
<feature type="active site" description="Proton donor/acceptor" evidence="5">
    <location>
        <position position="158"/>
    </location>
</feature>
<dbReference type="EMBL" id="SNXY01000008">
    <property type="protein sequence ID" value="TDP84397.1"/>
    <property type="molecule type" value="Genomic_DNA"/>
</dbReference>
<name>A0A4R6RF39_9HYPH</name>
<keyword evidence="3" id="KW-0378">Hydrolase</keyword>
<dbReference type="GO" id="GO:0003677">
    <property type="term" value="F:DNA binding"/>
    <property type="evidence" value="ECO:0007669"/>
    <property type="project" value="InterPro"/>
</dbReference>
<dbReference type="NCBIfam" id="TIGR00633">
    <property type="entry name" value="xth"/>
    <property type="match status" value="1"/>
</dbReference>
<dbReference type="Pfam" id="PF03372">
    <property type="entry name" value="Exo_endo_phos"/>
    <property type="match status" value="1"/>
</dbReference>
<evidence type="ECO:0000256" key="1">
    <source>
        <dbReference type="ARBA" id="ARBA00007092"/>
    </source>
</evidence>
<evidence type="ECO:0000256" key="7">
    <source>
        <dbReference type="PIRSR" id="PIRSR604808-3"/>
    </source>
</evidence>
<dbReference type="PROSITE" id="PS00726">
    <property type="entry name" value="AP_NUCLEASE_F1_1"/>
    <property type="match status" value="1"/>
</dbReference>
<evidence type="ECO:0000256" key="4">
    <source>
        <dbReference type="ARBA" id="ARBA00022842"/>
    </source>
</evidence>
<keyword evidence="10" id="KW-1185">Reference proteome</keyword>
<proteinExistence type="inferred from homology"/>
<dbReference type="CDD" id="cd09086">
    <property type="entry name" value="ExoIII-like_AP-endo"/>
    <property type="match status" value="1"/>
</dbReference>
<dbReference type="AlphaFoldDB" id="A0A4R6RF39"/>
<dbReference type="InterPro" id="IPR037493">
    <property type="entry name" value="ExoIII-like"/>
</dbReference>
<evidence type="ECO:0000256" key="6">
    <source>
        <dbReference type="PIRSR" id="PIRSR604808-2"/>
    </source>
</evidence>
<feature type="binding site" evidence="6">
    <location>
        <position position="160"/>
    </location>
    <ligand>
        <name>Mg(2+)</name>
        <dbReference type="ChEBI" id="CHEBI:18420"/>
        <label>1</label>
    </ligand>
</feature>
<evidence type="ECO:0000256" key="3">
    <source>
        <dbReference type="ARBA" id="ARBA00022801"/>
    </source>
</evidence>
<gene>
    <name evidence="9" type="ORF">EDD54_3005</name>
</gene>
<feature type="binding site" evidence="6">
    <location>
        <position position="158"/>
    </location>
    <ligand>
        <name>Mg(2+)</name>
        <dbReference type="ChEBI" id="CHEBI:18420"/>
        <label>1</label>
    </ligand>
</feature>
<feature type="binding site" evidence="6">
    <location>
        <position position="261"/>
    </location>
    <ligand>
        <name>Mg(2+)</name>
        <dbReference type="ChEBI" id="CHEBI:18420"/>
        <label>1</label>
    </ligand>
</feature>
<keyword evidence="2 6" id="KW-0479">Metal-binding</keyword>
<dbReference type="OrthoDB" id="9803914at2"/>
<evidence type="ECO:0000256" key="2">
    <source>
        <dbReference type="ARBA" id="ARBA00022723"/>
    </source>
</evidence>
<dbReference type="InterPro" id="IPR020847">
    <property type="entry name" value="AP_endonuclease_F1_BS"/>
</dbReference>